<dbReference type="Proteomes" id="UP000299102">
    <property type="component" value="Unassembled WGS sequence"/>
</dbReference>
<comment type="caution">
    <text evidence="2">The sequence shown here is derived from an EMBL/GenBank/DDBJ whole genome shotgun (WGS) entry which is preliminary data.</text>
</comment>
<feature type="coiled-coil region" evidence="1">
    <location>
        <begin position="1"/>
        <end position="39"/>
    </location>
</feature>
<dbReference type="AlphaFoldDB" id="A0A4C1SPE5"/>
<reference evidence="2 3" key="1">
    <citation type="journal article" date="2019" name="Commun. Biol.">
        <title>The bagworm genome reveals a unique fibroin gene that provides high tensile strength.</title>
        <authorList>
            <person name="Kono N."/>
            <person name="Nakamura H."/>
            <person name="Ohtoshi R."/>
            <person name="Tomita M."/>
            <person name="Numata K."/>
            <person name="Arakawa K."/>
        </authorList>
    </citation>
    <scope>NUCLEOTIDE SEQUENCE [LARGE SCALE GENOMIC DNA]</scope>
</reference>
<keyword evidence="3" id="KW-1185">Reference proteome</keyword>
<feature type="non-terminal residue" evidence="2">
    <location>
        <position position="1"/>
    </location>
</feature>
<accession>A0A4C1SPE5</accession>
<proteinExistence type="predicted"/>
<protein>
    <submittedName>
        <fullName evidence="2">Uncharacterized protein</fullName>
    </submittedName>
</protein>
<keyword evidence="1" id="KW-0175">Coiled coil</keyword>
<sequence>ISNLEKLLEVQNAKFNAALEELNAKLALETEKRQALQVELEKLSQCVTQV</sequence>
<evidence type="ECO:0000256" key="1">
    <source>
        <dbReference type="SAM" id="Coils"/>
    </source>
</evidence>
<organism evidence="2 3">
    <name type="scientific">Eumeta variegata</name>
    <name type="common">Bagworm moth</name>
    <name type="synonym">Eumeta japonica</name>
    <dbReference type="NCBI Taxonomy" id="151549"/>
    <lineage>
        <taxon>Eukaryota</taxon>
        <taxon>Metazoa</taxon>
        <taxon>Ecdysozoa</taxon>
        <taxon>Arthropoda</taxon>
        <taxon>Hexapoda</taxon>
        <taxon>Insecta</taxon>
        <taxon>Pterygota</taxon>
        <taxon>Neoptera</taxon>
        <taxon>Endopterygota</taxon>
        <taxon>Lepidoptera</taxon>
        <taxon>Glossata</taxon>
        <taxon>Ditrysia</taxon>
        <taxon>Tineoidea</taxon>
        <taxon>Psychidae</taxon>
        <taxon>Oiketicinae</taxon>
        <taxon>Eumeta</taxon>
    </lineage>
</organism>
<gene>
    <name evidence="2" type="ORF">EVAR_67627_1</name>
</gene>
<name>A0A4C1SPE5_EUMVA</name>
<dbReference type="EMBL" id="BGZK01003604">
    <property type="protein sequence ID" value="GBP02921.1"/>
    <property type="molecule type" value="Genomic_DNA"/>
</dbReference>
<evidence type="ECO:0000313" key="3">
    <source>
        <dbReference type="Proteomes" id="UP000299102"/>
    </source>
</evidence>
<evidence type="ECO:0000313" key="2">
    <source>
        <dbReference type="EMBL" id="GBP02921.1"/>
    </source>
</evidence>